<feature type="transmembrane region" description="Helical" evidence="9">
    <location>
        <begin position="23"/>
        <end position="44"/>
    </location>
</feature>
<evidence type="ECO:0000256" key="6">
    <source>
        <dbReference type="ARBA" id="ARBA00022840"/>
    </source>
</evidence>
<keyword evidence="2" id="KW-0723">Serine/threonine-protein kinase</keyword>
<dbReference type="Pfam" id="PF00069">
    <property type="entry name" value="Pkinase"/>
    <property type="match status" value="1"/>
</dbReference>
<protein>
    <recommendedName>
        <fullName evidence="1">non-specific serine/threonine protein kinase</fullName>
        <ecNumber evidence="1">2.7.11.1</ecNumber>
    </recommendedName>
</protein>
<organism evidence="11 12">
    <name type="scientific">Centaurea solstitialis</name>
    <name type="common">yellow star-thistle</name>
    <dbReference type="NCBI Taxonomy" id="347529"/>
    <lineage>
        <taxon>Eukaryota</taxon>
        <taxon>Viridiplantae</taxon>
        <taxon>Streptophyta</taxon>
        <taxon>Embryophyta</taxon>
        <taxon>Tracheophyta</taxon>
        <taxon>Spermatophyta</taxon>
        <taxon>Magnoliopsida</taxon>
        <taxon>eudicotyledons</taxon>
        <taxon>Gunneridae</taxon>
        <taxon>Pentapetalae</taxon>
        <taxon>asterids</taxon>
        <taxon>campanulids</taxon>
        <taxon>Asterales</taxon>
        <taxon>Asteraceae</taxon>
        <taxon>Carduoideae</taxon>
        <taxon>Cardueae</taxon>
        <taxon>Centaureinae</taxon>
        <taxon>Centaurea</taxon>
    </lineage>
</organism>
<dbReference type="GO" id="GO:0004674">
    <property type="term" value="F:protein serine/threonine kinase activity"/>
    <property type="evidence" value="ECO:0007669"/>
    <property type="project" value="UniProtKB-KW"/>
</dbReference>
<comment type="catalytic activity">
    <reaction evidence="8">
        <text>L-seryl-[protein] + ATP = O-phospho-L-seryl-[protein] + ADP + H(+)</text>
        <dbReference type="Rhea" id="RHEA:17989"/>
        <dbReference type="Rhea" id="RHEA-COMP:9863"/>
        <dbReference type="Rhea" id="RHEA-COMP:11604"/>
        <dbReference type="ChEBI" id="CHEBI:15378"/>
        <dbReference type="ChEBI" id="CHEBI:29999"/>
        <dbReference type="ChEBI" id="CHEBI:30616"/>
        <dbReference type="ChEBI" id="CHEBI:83421"/>
        <dbReference type="ChEBI" id="CHEBI:456216"/>
        <dbReference type="EC" id="2.7.11.1"/>
    </reaction>
</comment>
<dbReference type="GO" id="GO:0005524">
    <property type="term" value="F:ATP binding"/>
    <property type="evidence" value="ECO:0007669"/>
    <property type="project" value="UniProtKB-KW"/>
</dbReference>
<dbReference type="GO" id="GO:0005886">
    <property type="term" value="C:plasma membrane"/>
    <property type="evidence" value="ECO:0007669"/>
    <property type="project" value="TreeGrafter"/>
</dbReference>
<dbReference type="Gene3D" id="3.30.200.20">
    <property type="entry name" value="Phosphorylase Kinase, domain 1"/>
    <property type="match status" value="1"/>
</dbReference>
<dbReference type="PANTHER" id="PTHR27002">
    <property type="entry name" value="RECEPTOR-LIKE SERINE/THREONINE-PROTEIN KINASE SD1-8"/>
    <property type="match status" value="1"/>
</dbReference>
<evidence type="ECO:0000313" key="12">
    <source>
        <dbReference type="Proteomes" id="UP001172457"/>
    </source>
</evidence>
<keyword evidence="5" id="KW-0418">Kinase</keyword>
<comment type="caution">
    <text evidence="11">The sequence shown here is derived from an EMBL/GenBank/DDBJ whole genome shotgun (WGS) entry which is preliminary data.</text>
</comment>
<gene>
    <name evidence="11" type="ORF">OSB04_015680</name>
</gene>
<dbReference type="FunFam" id="1.10.510.10:FF:001023">
    <property type="entry name" value="Os07g0541700 protein"/>
    <property type="match status" value="1"/>
</dbReference>
<dbReference type="EC" id="2.7.11.1" evidence="1"/>
<feature type="domain" description="Protein kinase" evidence="10">
    <location>
        <begin position="1"/>
        <end position="272"/>
    </location>
</feature>
<evidence type="ECO:0000256" key="8">
    <source>
        <dbReference type="ARBA" id="ARBA00048679"/>
    </source>
</evidence>
<sequence length="272" mass="30155">MPASEGDTAIAAKDKSSSVKKRVAIIVPIVSVLLVILLSACVFYRIKRRKANQEGTLEGDYGNNKNSKDDLELPLIDFSTLRKATNNFSVNNKLGQGGFGPVYKGVLGNGQEVAVKHGAQSNILDWPTRFHIIKRIARGLLYLHQDSRLRIIHRDLKVSSILLDHDMIPKISDFGLAKSFGGNQIEANTNRVVGTYGYMAPEYAGHGIFSIKSDVFSFGVLVLEIVYSKKNKESVHKGHSHSLLRHARELHKEGRSLELLAASLDESVFYQK</sequence>
<evidence type="ECO:0000256" key="4">
    <source>
        <dbReference type="ARBA" id="ARBA00022741"/>
    </source>
</evidence>
<keyword evidence="6" id="KW-0067">ATP-binding</keyword>
<evidence type="ECO:0000256" key="7">
    <source>
        <dbReference type="ARBA" id="ARBA00047899"/>
    </source>
</evidence>
<dbReference type="PROSITE" id="PS50011">
    <property type="entry name" value="PROTEIN_KINASE_DOM"/>
    <property type="match status" value="1"/>
</dbReference>
<dbReference type="PANTHER" id="PTHR27002:SF1003">
    <property type="entry name" value="PROTEIN KINASE DOMAIN-CONTAINING PROTEIN"/>
    <property type="match status" value="1"/>
</dbReference>
<reference evidence="11" key="1">
    <citation type="submission" date="2023-03" db="EMBL/GenBank/DDBJ databases">
        <title>Chromosome-scale reference genome and RAD-based genetic map of yellow starthistle (Centaurea solstitialis) reveal putative structural variation and QTLs associated with invader traits.</title>
        <authorList>
            <person name="Reatini B."/>
            <person name="Cang F.A."/>
            <person name="Jiang Q."/>
            <person name="Mckibben M.T.W."/>
            <person name="Barker M.S."/>
            <person name="Rieseberg L.H."/>
            <person name="Dlugosch K.M."/>
        </authorList>
    </citation>
    <scope>NUCLEOTIDE SEQUENCE</scope>
    <source>
        <strain evidence="11">CAN-66</strain>
        <tissue evidence="11">Leaf</tissue>
    </source>
</reference>
<keyword evidence="12" id="KW-1185">Reference proteome</keyword>
<keyword evidence="9" id="KW-0812">Transmembrane</keyword>
<keyword evidence="4" id="KW-0547">Nucleotide-binding</keyword>
<dbReference type="Proteomes" id="UP001172457">
    <property type="component" value="Chromosome 4"/>
</dbReference>
<evidence type="ECO:0000313" key="11">
    <source>
        <dbReference type="EMBL" id="KAJ9551635.1"/>
    </source>
</evidence>
<evidence type="ECO:0000259" key="10">
    <source>
        <dbReference type="PROSITE" id="PS50011"/>
    </source>
</evidence>
<evidence type="ECO:0000256" key="5">
    <source>
        <dbReference type="ARBA" id="ARBA00022777"/>
    </source>
</evidence>
<dbReference type="SUPFAM" id="SSF56112">
    <property type="entry name" value="Protein kinase-like (PK-like)"/>
    <property type="match status" value="1"/>
</dbReference>
<evidence type="ECO:0000256" key="9">
    <source>
        <dbReference type="SAM" id="Phobius"/>
    </source>
</evidence>
<keyword evidence="9" id="KW-0472">Membrane</keyword>
<dbReference type="Gene3D" id="1.10.510.10">
    <property type="entry name" value="Transferase(Phosphotransferase) domain 1"/>
    <property type="match status" value="1"/>
</dbReference>
<dbReference type="AlphaFoldDB" id="A0AA38TBG8"/>
<evidence type="ECO:0000256" key="3">
    <source>
        <dbReference type="ARBA" id="ARBA00022679"/>
    </source>
</evidence>
<keyword evidence="9" id="KW-1133">Transmembrane helix</keyword>
<dbReference type="InterPro" id="IPR000719">
    <property type="entry name" value="Prot_kinase_dom"/>
</dbReference>
<accession>A0AA38TBG8</accession>
<dbReference type="InterPro" id="IPR011009">
    <property type="entry name" value="Kinase-like_dom_sf"/>
</dbReference>
<keyword evidence="3" id="KW-0808">Transferase</keyword>
<name>A0AA38TBG8_9ASTR</name>
<proteinExistence type="predicted"/>
<comment type="catalytic activity">
    <reaction evidence="7">
        <text>L-threonyl-[protein] + ATP = O-phospho-L-threonyl-[protein] + ADP + H(+)</text>
        <dbReference type="Rhea" id="RHEA:46608"/>
        <dbReference type="Rhea" id="RHEA-COMP:11060"/>
        <dbReference type="Rhea" id="RHEA-COMP:11605"/>
        <dbReference type="ChEBI" id="CHEBI:15378"/>
        <dbReference type="ChEBI" id="CHEBI:30013"/>
        <dbReference type="ChEBI" id="CHEBI:30616"/>
        <dbReference type="ChEBI" id="CHEBI:61977"/>
        <dbReference type="ChEBI" id="CHEBI:456216"/>
        <dbReference type="EC" id="2.7.11.1"/>
    </reaction>
</comment>
<evidence type="ECO:0000256" key="2">
    <source>
        <dbReference type="ARBA" id="ARBA00022527"/>
    </source>
</evidence>
<evidence type="ECO:0000256" key="1">
    <source>
        <dbReference type="ARBA" id="ARBA00012513"/>
    </source>
</evidence>
<dbReference type="EMBL" id="JARYMX010000004">
    <property type="protein sequence ID" value="KAJ9551635.1"/>
    <property type="molecule type" value="Genomic_DNA"/>
</dbReference>